<keyword evidence="2" id="KW-1133">Transmembrane helix</keyword>
<evidence type="ECO:0000313" key="4">
    <source>
        <dbReference type="EMBL" id="MBC5682818.1"/>
    </source>
</evidence>
<feature type="transmembrane region" description="Helical" evidence="2">
    <location>
        <begin position="56"/>
        <end position="79"/>
    </location>
</feature>
<keyword evidence="2" id="KW-0472">Membrane</keyword>
<dbReference type="EMBL" id="JACOPE010000001">
    <property type="protein sequence ID" value="MBC5682818.1"/>
    <property type="molecule type" value="Genomic_DNA"/>
</dbReference>
<dbReference type="SUPFAM" id="SSF53850">
    <property type="entry name" value="Periplasmic binding protein-like II"/>
    <property type="match status" value="1"/>
</dbReference>
<accession>A0ABR7G6X1</accession>
<organism evidence="4 5">
    <name type="scientific">Ruminococcus hominis</name>
    <dbReference type="NCBI Taxonomy" id="2763065"/>
    <lineage>
        <taxon>Bacteria</taxon>
        <taxon>Bacillati</taxon>
        <taxon>Bacillota</taxon>
        <taxon>Clostridia</taxon>
        <taxon>Eubacteriales</taxon>
        <taxon>Oscillospiraceae</taxon>
        <taxon>Ruminococcus</taxon>
    </lineage>
</organism>
<proteinExistence type="inferred from homology"/>
<dbReference type="PANTHER" id="PTHR33392:SF6">
    <property type="entry name" value="POLYISOPRENYL-TEICHOIC ACID--PEPTIDOGLYCAN TEICHOIC ACID TRANSFERASE TAGU"/>
    <property type="match status" value="1"/>
</dbReference>
<evidence type="ECO:0000259" key="3">
    <source>
        <dbReference type="Pfam" id="PF03816"/>
    </source>
</evidence>
<dbReference type="InterPro" id="IPR004474">
    <property type="entry name" value="LytR_CpsA_psr"/>
</dbReference>
<feature type="domain" description="Cell envelope-related transcriptional attenuator" evidence="3">
    <location>
        <begin position="230"/>
        <end position="374"/>
    </location>
</feature>
<reference evidence="4 5" key="1">
    <citation type="submission" date="2020-08" db="EMBL/GenBank/DDBJ databases">
        <title>Genome public.</title>
        <authorList>
            <person name="Liu C."/>
            <person name="Sun Q."/>
        </authorList>
    </citation>
    <scope>NUCLEOTIDE SEQUENCE [LARGE SCALE GENOMIC DNA]</scope>
    <source>
        <strain evidence="4 5">NSJ-13</strain>
    </source>
</reference>
<dbReference type="InterPro" id="IPR050922">
    <property type="entry name" value="LytR/CpsA/Psr_CW_biosynth"/>
</dbReference>
<gene>
    <name evidence="4" type="ORF">H8S40_04410</name>
</gene>
<evidence type="ECO:0000313" key="5">
    <source>
        <dbReference type="Proteomes" id="UP000631576"/>
    </source>
</evidence>
<feature type="transmembrane region" description="Helical" evidence="2">
    <location>
        <begin position="31"/>
        <end position="49"/>
    </location>
</feature>
<comment type="similarity">
    <text evidence="1">Belongs to the LytR/CpsA/Psr (LCP) family.</text>
</comment>
<dbReference type="Gene3D" id="3.40.630.190">
    <property type="entry name" value="LCP protein"/>
    <property type="match status" value="1"/>
</dbReference>
<evidence type="ECO:0000256" key="2">
    <source>
        <dbReference type="SAM" id="Phobius"/>
    </source>
</evidence>
<dbReference type="Pfam" id="PF03816">
    <property type="entry name" value="LytR_cpsA_psr"/>
    <property type="match status" value="1"/>
</dbReference>
<feature type="transmembrane region" description="Helical" evidence="2">
    <location>
        <begin position="5"/>
        <end position="25"/>
    </location>
</feature>
<keyword evidence="2" id="KW-0812">Transmembrane</keyword>
<dbReference type="PANTHER" id="PTHR33392">
    <property type="entry name" value="POLYISOPRENYL-TEICHOIC ACID--PEPTIDOGLYCAN TEICHOIC ACID TRANSFERASE TAGU"/>
    <property type="match status" value="1"/>
</dbReference>
<dbReference type="Proteomes" id="UP000631576">
    <property type="component" value="Unassembled WGS sequence"/>
</dbReference>
<dbReference type="NCBIfam" id="TIGR00350">
    <property type="entry name" value="lytR_cpsA_psr"/>
    <property type="match status" value="1"/>
</dbReference>
<sequence>MAGKLITLIQLILAVGLIAVIWNSGLVPTKYLVAIIIVLLILFGVTFGLQYVKNKIYIVGIVLSVILSILQAIGIVYMLKADKLMADVGGANYKTDNMIVVVKKDNPASNLMDASMYRFGTQTAVDQENTQTMLDNINKALGREVKVEQYGTVQELANALLEGRVDAAVYNQALDGLITDSIEDYSDKVRVLYHYGIETELEQETADVGEPFNVYISGIDVDGPIATNSRSDVNIIMTVNPNTKKILLTTTPRDYYVQIPDISGEQRDKLTHAGIYGVDASMRTLEQLYGIDISYYARVNFSSLVKIVDTLGGVDVDSDFEFTAGGYQFKKGMNHLDGKQALAFSRERYSFEDGDNQRGKDQEKVLTAILNKAMSPAILSNASALIADVSDSVQTNMTQEEMAKFIKMQLNDGASWTIESQAASGNGDTQACYSSGDQPLYVMWPDEAVVQSISAKMNEILNGN</sequence>
<evidence type="ECO:0000256" key="1">
    <source>
        <dbReference type="ARBA" id="ARBA00006068"/>
    </source>
</evidence>
<keyword evidence="5" id="KW-1185">Reference proteome</keyword>
<dbReference type="Gene3D" id="3.40.190.10">
    <property type="entry name" value="Periplasmic binding protein-like II"/>
    <property type="match status" value="1"/>
</dbReference>
<comment type="caution">
    <text evidence="4">The sequence shown here is derived from an EMBL/GenBank/DDBJ whole genome shotgun (WGS) entry which is preliminary data.</text>
</comment>
<protein>
    <submittedName>
        <fullName evidence="4">LCP family protein</fullName>
    </submittedName>
</protein>
<name>A0ABR7G6X1_9FIRM</name>